<dbReference type="SUPFAM" id="SSF55729">
    <property type="entry name" value="Acyl-CoA N-acyltransferases (Nat)"/>
    <property type="match status" value="1"/>
</dbReference>
<evidence type="ECO:0000259" key="1">
    <source>
        <dbReference type="PROSITE" id="PS51186"/>
    </source>
</evidence>
<dbReference type="RefSeq" id="WP_233097924.1">
    <property type="nucleotide sequence ID" value="NZ_BKZW01000003.1"/>
</dbReference>
<dbReference type="PROSITE" id="PS51186">
    <property type="entry name" value="GNAT"/>
    <property type="match status" value="1"/>
</dbReference>
<keyword evidence="3" id="KW-1185">Reference proteome</keyword>
<dbReference type="Pfam" id="PF00583">
    <property type="entry name" value="Acetyltransf_1"/>
    <property type="match status" value="1"/>
</dbReference>
<feature type="domain" description="N-acetyltransferase" evidence="1">
    <location>
        <begin position="158"/>
        <end position="301"/>
    </location>
</feature>
<keyword evidence="2" id="KW-0808">Transferase</keyword>
<organism evidence="2 3">
    <name type="scientific">Dictyobacter vulcani</name>
    <dbReference type="NCBI Taxonomy" id="2607529"/>
    <lineage>
        <taxon>Bacteria</taxon>
        <taxon>Bacillati</taxon>
        <taxon>Chloroflexota</taxon>
        <taxon>Ktedonobacteria</taxon>
        <taxon>Ktedonobacterales</taxon>
        <taxon>Dictyobacteraceae</taxon>
        <taxon>Dictyobacter</taxon>
    </lineage>
</organism>
<evidence type="ECO:0000313" key="2">
    <source>
        <dbReference type="EMBL" id="GER91395.1"/>
    </source>
</evidence>
<protein>
    <submittedName>
        <fullName evidence="2">N-acetyltransferase</fullName>
    </submittedName>
</protein>
<dbReference type="AlphaFoldDB" id="A0A5J4KU10"/>
<comment type="caution">
    <text evidence="2">The sequence shown here is derived from an EMBL/GenBank/DDBJ whole genome shotgun (WGS) entry which is preliminary data.</text>
</comment>
<name>A0A5J4KU10_9CHLR</name>
<gene>
    <name evidence="2" type="ORF">KDW_55570</name>
</gene>
<dbReference type="Proteomes" id="UP000326912">
    <property type="component" value="Unassembled WGS sequence"/>
</dbReference>
<dbReference type="CDD" id="cd04301">
    <property type="entry name" value="NAT_SF"/>
    <property type="match status" value="1"/>
</dbReference>
<sequence length="301" mass="34647">MTITRHPYRGEADLPRILDLVNRMPFACRHVIDLPWRLSSPTMNTGQNAVFWTDATGNVVGFAAWQYYWAALDLFILPGSTFTDVITDLFAWADKHFLELDTERGWPLPYWIEFRDDDLDRRQLALEHGFTLDEEDHYVLLQHPLRDLLAVPSLPDGFLLRLFKGEQEVAAYAELQRAAFESTSMTAEWRARTLRMPQYRSDLDLVIEAPDGSLVGFCVGWFEPTRKVAQVEPIGVHPRFQQFGLGRILLLAMLHRFKAHGADSAIVETNLDRTPARAAYKKVGFQQVHTIRHLGKWMNQP</sequence>
<reference evidence="2 3" key="1">
    <citation type="submission" date="2019-10" db="EMBL/GenBank/DDBJ databases">
        <title>Dictyobacter vulcani sp. nov., within the class Ktedonobacteria, isolated from soil of volcanic Mt. Zao.</title>
        <authorList>
            <person name="Zheng Y."/>
            <person name="Wang C.M."/>
            <person name="Sakai Y."/>
            <person name="Abe K."/>
            <person name="Yokota A."/>
            <person name="Yabe S."/>
        </authorList>
    </citation>
    <scope>NUCLEOTIDE SEQUENCE [LARGE SCALE GENOMIC DNA]</scope>
    <source>
        <strain evidence="2 3">W12</strain>
    </source>
</reference>
<dbReference type="InterPro" id="IPR016181">
    <property type="entry name" value="Acyl_CoA_acyltransferase"/>
</dbReference>
<dbReference type="Gene3D" id="3.40.630.30">
    <property type="match status" value="1"/>
</dbReference>
<dbReference type="EMBL" id="BKZW01000003">
    <property type="protein sequence ID" value="GER91395.1"/>
    <property type="molecule type" value="Genomic_DNA"/>
</dbReference>
<dbReference type="InterPro" id="IPR000182">
    <property type="entry name" value="GNAT_dom"/>
</dbReference>
<evidence type="ECO:0000313" key="3">
    <source>
        <dbReference type="Proteomes" id="UP000326912"/>
    </source>
</evidence>
<dbReference type="GO" id="GO:0016747">
    <property type="term" value="F:acyltransferase activity, transferring groups other than amino-acyl groups"/>
    <property type="evidence" value="ECO:0007669"/>
    <property type="project" value="InterPro"/>
</dbReference>
<proteinExistence type="predicted"/>
<accession>A0A5J4KU10</accession>
<dbReference type="PANTHER" id="PTHR43072">
    <property type="entry name" value="N-ACETYLTRANSFERASE"/>
    <property type="match status" value="1"/>
</dbReference>